<dbReference type="Proteomes" id="UP000828941">
    <property type="component" value="Chromosome 5"/>
</dbReference>
<accession>A0ACB9P5A7</accession>
<reference evidence="1 2" key="1">
    <citation type="journal article" date="2022" name="DNA Res.">
        <title>Chromosomal-level genome assembly of the orchid tree Bauhinia variegata (Leguminosae; Cercidoideae) supports the allotetraploid origin hypothesis of Bauhinia.</title>
        <authorList>
            <person name="Zhong Y."/>
            <person name="Chen Y."/>
            <person name="Zheng D."/>
            <person name="Pang J."/>
            <person name="Liu Y."/>
            <person name="Luo S."/>
            <person name="Meng S."/>
            <person name="Qian L."/>
            <person name="Wei D."/>
            <person name="Dai S."/>
            <person name="Zhou R."/>
        </authorList>
    </citation>
    <scope>NUCLEOTIDE SEQUENCE [LARGE SCALE GENOMIC DNA]</scope>
    <source>
        <strain evidence="1">BV-YZ2020</strain>
    </source>
</reference>
<protein>
    <submittedName>
        <fullName evidence="1">Uncharacterized protein</fullName>
    </submittedName>
</protein>
<organism evidence="1 2">
    <name type="scientific">Bauhinia variegata</name>
    <name type="common">Purple orchid tree</name>
    <name type="synonym">Phanera variegata</name>
    <dbReference type="NCBI Taxonomy" id="167791"/>
    <lineage>
        <taxon>Eukaryota</taxon>
        <taxon>Viridiplantae</taxon>
        <taxon>Streptophyta</taxon>
        <taxon>Embryophyta</taxon>
        <taxon>Tracheophyta</taxon>
        <taxon>Spermatophyta</taxon>
        <taxon>Magnoliopsida</taxon>
        <taxon>eudicotyledons</taxon>
        <taxon>Gunneridae</taxon>
        <taxon>Pentapetalae</taxon>
        <taxon>rosids</taxon>
        <taxon>fabids</taxon>
        <taxon>Fabales</taxon>
        <taxon>Fabaceae</taxon>
        <taxon>Cercidoideae</taxon>
        <taxon>Cercideae</taxon>
        <taxon>Bauhiniinae</taxon>
        <taxon>Bauhinia</taxon>
    </lineage>
</organism>
<sequence length="671" mass="74636">MTGTTKDSALMSSLVACDDVSGVGLKESKAVKHSFIELPMINGSEGSLKNAETVNSSKKSKSRNKRKRADKEAKDEGANYSLDNSSMKTRASVKDLCNESSAVHNLVSSQISAEVSSTSKRKNKKKKKTIHGSIDSNVNDSCVSEDNFSIETSTPALNIPRQVQDVSVDPVMGQSCEGRKFDEAEYAGKEPNVLEKAAETSKAEHDLQEVSSKQNSVVAKAENFMKESVLEVVKLNTAQCINYNSSKPGDNDGYIKNASLVKKLDDYSLVHGASQKCQNFKTYTRRKGVKTSFRIDGNHPGPVHYNEEQIIEDHNKDDSQKNLDEPLAAESMYKLETKLSRDKVTANGEASSDELKPMRGNMCDQGFMTDVSVVDIPEVQLAEKIVGKLDGIEVTGHDMSSAGSIADLSLISKEDDPSRISHFSLDRTLTSLSKKKLLVLDLNGLLADFVEWPARGYKADMRLSKKSVFKRPFCDDFLQFCFDKFHVGVWSSRHRVNVYRAVKFLMGKLESKLLFCWHQYHCTTTKFSTVEDKKKPLVLKELRKLWVKLEPGLPWEKGDFNESNTLLLDDSPYKALRNPANTAIFPYSYQYTDTNDASLGPGGDLRVYLEGLALAENVQEYVASNPFGQRAIRESNPSWRYYLKVIEGINTANEARTSPPCSECCTTENIG</sequence>
<keyword evidence="2" id="KW-1185">Reference proteome</keyword>
<dbReference type="EMBL" id="CM039430">
    <property type="protein sequence ID" value="KAI4343979.1"/>
    <property type="molecule type" value="Genomic_DNA"/>
</dbReference>
<comment type="caution">
    <text evidence="1">The sequence shown here is derived from an EMBL/GenBank/DDBJ whole genome shotgun (WGS) entry which is preliminary data.</text>
</comment>
<gene>
    <name evidence="1" type="ORF">L6164_011260</name>
</gene>
<name>A0ACB9P5A7_BAUVA</name>
<proteinExistence type="predicted"/>
<evidence type="ECO:0000313" key="2">
    <source>
        <dbReference type="Proteomes" id="UP000828941"/>
    </source>
</evidence>
<evidence type="ECO:0000313" key="1">
    <source>
        <dbReference type="EMBL" id="KAI4343979.1"/>
    </source>
</evidence>